<dbReference type="AlphaFoldDB" id="M1VDM1"/>
<dbReference type="STRING" id="280699.M1VDM1"/>
<dbReference type="Proteomes" id="UP000007014">
    <property type="component" value="Chromosome 12"/>
</dbReference>
<accession>M1VDM1</accession>
<evidence type="ECO:0000313" key="8">
    <source>
        <dbReference type="Proteomes" id="UP000007014"/>
    </source>
</evidence>
<dbReference type="KEGG" id="cme:CYME_CML324C"/>
<dbReference type="OrthoDB" id="1939479at2759"/>
<dbReference type="GO" id="GO:0006508">
    <property type="term" value="P:proteolysis"/>
    <property type="evidence" value="ECO:0007669"/>
    <property type="project" value="UniProtKB-KW"/>
</dbReference>
<dbReference type="Gene3D" id="3.40.395.10">
    <property type="entry name" value="Adenoviral Proteinase, Chain A"/>
    <property type="match status" value="1"/>
</dbReference>
<evidence type="ECO:0000256" key="3">
    <source>
        <dbReference type="ARBA" id="ARBA00022801"/>
    </source>
</evidence>
<feature type="region of interest" description="Disordered" evidence="5">
    <location>
        <begin position="285"/>
        <end position="307"/>
    </location>
</feature>
<evidence type="ECO:0000256" key="4">
    <source>
        <dbReference type="ARBA" id="ARBA00022807"/>
    </source>
</evidence>
<feature type="compositionally biased region" description="Basic and acidic residues" evidence="5">
    <location>
        <begin position="286"/>
        <end position="296"/>
    </location>
</feature>
<dbReference type="GO" id="GO:0016929">
    <property type="term" value="F:deSUMOylase activity"/>
    <property type="evidence" value="ECO:0007669"/>
    <property type="project" value="TreeGrafter"/>
</dbReference>
<dbReference type="GO" id="GO:0005634">
    <property type="term" value="C:nucleus"/>
    <property type="evidence" value="ECO:0007669"/>
    <property type="project" value="TreeGrafter"/>
</dbReference>
<keyword evidence="8" id="KW-1185">Reference proteome</keyword>
<evidence type="ECO:0000256" key="1">
    <source>
        <dbReference type="ARBA" id="ARBA00005234"/>
    </source>
</evidence>
<dbReference type="InterPro" id="IPR038765">
    <property type="entry name" value="Papain-like_cys_pep_sf"/>
</dbReference>
<dbReference type="Pfam" id="PF02902">
    <property type="entry name" value="Peptidase_C48"/>
    <property type="match status" value="1"/>
</dbReference>
<gene>
    <name evidence="7" type="ORF">CYME_CML324C</name>
</gene>
<keyword evidence="3" id="KW-0378">Hydrolase</keyword>
<dbReference type="EMBL" id="AP006494">
    <property type="protein sequence ID" value="BAM80892.1"/>
    <property type="molecule type" value="Genomic_DNA"/>
</dbReference>
<evidence type="ECO:0000259" key="6">
    <source>
        <dbReference type="PROSITE" id="PS50600"/>
    </source>
</evidence>
<dbReference type="Gramene" id="CML324CT">
    <property type="protein sequence ID" value="CML324CT"/>
    <property type="gene ID" value="CML324C"/>
</dbReference>
<comment type="similarity">
    <text evidence="1">Belongs to the peptidase C48 family.</text>
</comment>
<dbReference type="PROSITE" id="PS50600">
    <property type="entry name" value="ULP_PROTEASE"/>
    <property type="match status" value="1"/>
</dbReference>
<organism evidence="7 8">
    <name type="scientific">Cyanidioschyzon merolae (strain NIES-3377 / 10D)</name>
    <name type="common">Unicellular red alga</name>
    <dbReference type="NCBI Taxonomy" id="280699"/>
    <lineage>
        <taxon>Eukaryota</taxon>
        <taxon>Rhodophyta</taxon>
        <taxon>Bangiophyceae</taxon>
        <taxon>Cyanidiales</taxon>
        <taxon>Cyanidiaceae</taxon>
        <taxon>Cyanidioschyzon</taxon>
    </lineage>
</organism>
<protein>
    <submittedName>
        <fullName evidence="7">Similar to SUMO-1-specific protease</fullName>
    </submittedName>
</protein>
<dbReference type="SUPFAM" id="SSF54001">
    <property type="entry name" value="Cysteine proteinases"/>
    <property type="match status" value="1"/>
</dbReference>
<evidence type="ECO:0000256" key="2">
    <source>
        <dbReference type="ARBA" id="ARBA00022670"/>
    </source>
</evidence>
<dbReference type="InterPro" id="IPR003653">
    <property type="entry name" value="Peptidase_C48_C"/>
</dbReference>
<evidence type="ECO:0000256" key="5">
    <source>
        <dbReference type="SAM" id="MobiDB-lite"/>
    </source>
</evidence>
<dbReference type="PANTHER" id="PTHR12606">
    <property type="entry name" value="SENTRIN/SUMO-SPECIFIC PROTEASE"/>
    <property type="match status" value="1"/>
</dbReference>
<dbReference type="PANTHER" id="PTHR12606:SF141">
    <property type="entry name" value="GH15225P-RELATED"/>
    <property type="match status" value="1"/>
</dbReference>
<dbReference type="GeneID" id="16994750"/>
<feature type="compositionally biased region" description="Basic and acidic residues" evidence="5">
    <location>
        <begin position="245"/>
        <end position="257"/>
    </location>
</feature>
<reference evidence="7 8" key="2">
    <citation type="journal article" date="2007" name="BMC Biol.">
        <title>A 100%-complete sequence reveals unusually simple genomic features in the hot-spring red alga Cyanidioschyzon merolae.</title>
        <authorList>
            <person name="Nozaki H."/>
            <person name="Takano H."/>
            <person name="Misumi O."/>
            <person name="Terasawa K."/>
            <person name="Matsuzaki M."/>
            <person name="Maruyama S."/>
            <person name="Nishida K."/>
            <person name="Yagisawa F."/>
            <person name="Yoshida Y."/>
            <person name="Fujiwara T."/>
            <person name="Takio S."/>
            <person name="Tamura K."/>
            <person name="Chung S.J."/>
            <person name="Nakamura S."/>
            <person name="Kuroiwa H."/>
            <person name="Tanaka K."/>
            <person name="Sato N."/>
            <person name="Kuroiwa T."/>
        </authorList>
    </citation>
    <scope>NUCLEOTIDE SEQUENCE [LARGE SCALE GENOMIC DNA]</scope>
    <source>
        <strain evidence="7 8">10D</strain>
    </source>
</reference>
<reference evidence="7 8" key="1">
    <citation type="journal article" date="2004" name="Nature">
        <title>Genome sequence of the ultrasmall unicellular red alga Cyanidioschyzon merolae 10D.</title>
        <authorList>
            <person name="Matsuzaki M."/>
            <person name="Misumi O."/>
            <person name="Shin-i T."/>
            <person name="Maruyama S."/>
            <person name="Takahara M."/>
            <person name="Miyagishima S."/>
            <person name="Mori T."/>
            <person name="Nishida K."/>
            <person name="Yagisawa F."/>
            <person name="Nishida K."/>
            <person name="Yoshida Y."/>
            <person name="Nishimura Y."/>
            <person name="Nakao S."/>
            <person name="Kobayashi T."/>
            <person name="Momoyama Y."/>
            <person name="Higashiyama T."/>
            <person name="Minoda A."/>
            <person name="Sano M."/>
            <person name="Nomoto H."/>
            <person name="Oishi K."/>
            <person name="Hayashi H."/>
            <person name="Ohta F."/>
            <person name="Nishizaka S."/>
            <person name="Haga S."/>
            <person name="Miura S."/>
            <person name="Morishita T."/>
            <person name="Kabeya Y."/>
            <person name="Terasawa K."/>
            <person name="Suzuki Y."/>
            <person name="Ishii Y."/>
            <person name="Asakawa S."/>
            <person name="Takano H."/>
            <person name="Ohta N."/>
            <person name="Kuroiwa H."/>
            <person name="Tanaka K."/>
            <person name="Shimizu N."/>
            <person name="Sugano S."/>
            <person name="Sato N."/>
            <person name="Nozaki H."/>
            <person name="Ogasawara N."/>
            <person name="Kohara Y."/>
            <person name="Kuroiwa T."/>
        </authorList>
    </citation>
    <scope>NUCLEOTIDE SEQUENCE [LARGE SCALE GENOMIC DNA]</scope>
    <source>
        <strain evidence="7 8">10D</strain>
    </source>
</reference>
<feature type="domain" description="Ubiquitin-like protease family profile" evidence="6">
    <location>
        <begin position="422"/>
        <end position="597"/>
    </location>
</feature>
<feature type="compositionally biased region" description="Low complexity" evidence="5">
    <location>
        <begin position="226"/>
        <end position="238"/>
    </location>
</feature>
<dbReference type="eggNOG" id="KOG0778">
    <property type="taxonomic scope" value="Eukaryota"/>
</dbReference>
<dbReference type="GO" id="GO:0016926">
    <property type="term" value="P:protein desumoylation"/>
    <property type="evidence" value="ECO:0007669"/>
    <property type="project" value="TreeGrafter"/>
</dbReference>
<name>M1VDM1_CYAM1</name>
<dbReference type="RefSeq" id="XP_005536928.1">
    <property type="nucleotide sequence ID" value="XM_005536871.1"/>
</dbReference>
<keyword evidence="2 7" id="KW-0645">Protease</keyword>
<keyword evidence="4" id="KW-0788">Thiol protease</keyword>
<dbReference type="HOGENOM" id="CLU_435726_0_0_1"/>
<evidence type="ECO:0000313" key="7">
    <source>
        <dbReference type="EMBL" id="BAM80892.1"/>
    </source>
</evidence>
<proteinExistence type="inferred from homology"/>
<feature type="region of interest" description="Disordered" evidence="5">
    <location>
        <begin position="221"/>
        <end position="257"/>
    </location>
</feature>
<sequence length="628" mass="69946">MPWTLWSAISRVLGDWVWRPEEAQACNATTLGTAETSANTRDVQPARREAAVFPQLRVREAPASTCVVENAWRSLDTEYVPNTCLFGALSASGAEDARFSAVGRSEAAALLCTGSAYGDNRVLKPDETKDSIEGDNHESSKRFAVPARIPVSSVFAVHSRRPGLGANSTDDVGYRDMSAETLVHENLSRSRRRESAAERERLLRRLARLESSVPPAVSYAREPAFRTETTTAASRTSSPAVLRQEYPDARSRDVDRVSPDTSLVRLRASAALLSSYLDYTRRLGTQKHDERSRSEAQAHTQSPESEAQVVEIIDISDDESTVDERDLAAAAATAAAAHERWNTSADPSRRMHVMIPDKGNKALHRTESENLIAGPVRAEIISTLQKCSSLTSPVTDVAHRVLEIAWNSGLDVREPLVSHEGFKLTRSDLLRLRPGGWLNDAILNAYCQGLLMERQTREGTRRQWPRCAIFSTFFYTRLCNSDRLGDAYDYNGVRRWTRSVNVFELDRVLVPINLSNTHWTLALIEPHSRKLTYYDSMGGTGKGVLQTLRRWLCDEAMDKLQLRIDEQAWTLTVPKSVPLQTNGNDCGVFVAAFAEHLTRTAPVAFSASMIPHFRMRMCVEILCGYVPP</sequence>